<accession>A0A0B7A8A6</accession>
<reference evidence="1" key="1">
    <citation type="submission" date="2014-12" db="EMBL/GenBank/DDBJ databases">
        <title>Insight into the proteome of Arion vulgaris.</title>
        <authorList>
            <person name="Aradska J."/>
            <person name="Bulat T."/>
            <person name="Smidak R."/>
            <person name="Sarate P."/>
            <person name="Gangsoo J."/>
            <person name="Sialana F."/>
            <person name="Bilban M."/>
            <person name="Lubec G."/>
        </authorList>
    </citation>
    <scope>NUCLEOTIDE SEQUENCE</scope>
    <source>
        <tissue evidence="1">Skin</tissue>
    </source>
</reference>
<name>A0A0B7A8A6_9EUPU</name>
<protein>
    <submittedName>
        <fullName evidence="1">Uncharacterized protein</fullName>
    </submittedName>
</protein>
<organism evidence="1">
    <name type="scientific">Arion vulgaris</name>
    <dbReference type="NCBI Taxonomy" id="1028688"/>
    <lineage>
        <taxon>Eukaryota</taxon>
        <taxon>Metazoa</taxon>
        <taxon>Spiralia</taxon>
        <taxon>Lophotrochozoa</taxon>
        <taxon>Mollusca</taxon>
        <taxon>Gastropoda</taxon>
        <taxon>Heterobranchia</taxon>
        <taxon>Euthyneura</taxon>
        <taxon>Panpulmonata</taxon>
        <taxon>Eupulmonata</taxon>
        <taxon>Stylommatophora</taxon>
        <taxon>Helicina</taxon>
        <taxon>Arionoidea</taxon>
        <taxon>Arionidae</taxon>
        <taxon>Arion</taxon>
    </lineage>
</organism>
<proteinExistence type="predicted"/>
<evidence type="ECO:0000313" key="1">
    <source>
        <dbReference type="EMBL" id="CEK76887.1"/>
    </source>
</evidence>
<feature type="non-terminal residue" evidence="1">
    <location>
        <position position="1"/>
    </location>
</feature>
<gene>
    <name evidence="1" type="primary">ORF102035</name>
</gene>
<sequence length="63" mass="7318">HFRTTEKTPKIKFKDKHSYYIKSSCNNIDNNNKNITLAPENPHMRVTSRDYGTGKTKTIFLAC</sequence>
<dbReference type="EMBL" id="HACG01030022">
    <property type="protein sequence ID" value="CEK76887.1"/>
    <property type="molecule type" value="Transcribed_RNA"/>
</dbReference>
<dbReference type="AlphaFoldDB" id="A0A0B7A8A6"/>